<dbReference type="InterPro" id="IPR000961">
    <property type="entry name" value="AGC-kinase_C"/>
</dbReference>
<evidence type="ECO:0000313" key="19">
    <source>
        <dbReference type="Proteomes" id="UP000663877"/>
    </source>
</evidence>
<protein>
    <recommendedName>
        <fullName evidence="2">protein kinase C</fullName>
        <ecNumber evidence="2">2.7.11.13</ecNumber>
    </recommendedName>
</protein>
<dbReference type="InterPro" id="IPR008271">
    <property type="entry name" value="Ser/Thr_kinase_AS"/>
</dbReference>
<dbReference type="EMBL" id="CAJNOM010000032">
    <property type="protein sequence ID" value="CAF0862572.1"/>
    <property type="molecule type" value="Genomic_DNA"/>
</dbReference>
<evidence type="ECO:0000256" key="8">
    <source>
        <dbReference type="ARBA" id="ARBA00022771"/>
    </source>
</evidence>
<evidence type="ECO:0000259" key="15">
    <source>
        <dbReference type="PROSITE" id="PS51285"/>
    </source>
</evidence>
<dbReference type="Proteomes" id="UP000663832">
    <property type="component" value="Unassembled WGS sequence"/>
</dbReference>
<keyword evidence="7 12" id="KW-0547">Nucleotide-binding</keyword>
<evidence type="ECO:0000256" key="4">
    <source>
        <dbReference type="ARBA" id="ARBA00022553"/>
    </source>
</evidence>
<dbReference type="Gene3D" id="1.10.510.10">
    <property type="entry name" value="Transferase(Phosphotransferase) domain 1"/>
    <property type="match status" value="1"/>
</dbReference>
<gene>
    <name evidence="16" type="ORF">BJG266_LOCUS2343</name>
    <name evidence="17" type="ORF">QVE165_LOCUS7450</name>
</gene>
<sequence length="677" mass="79254">MASTKPSISDGLRMTQNIHAFLRISILNFQINNNQHIHLSDVKTQIELKEKHRSLDDNIERPARVKFPMYSEKEQCIQFDAGILNKIKRRIVIRVHANNVIYTYESDLDVLKKLSDGHRHRFFFIPRAQAEMIIKYKDPSGRTVYNINSNQADSRYAERRQHVHRHFGHEFVPKIFKLPTYCSVCSKLLWGFTYQGFTCQRCDCVAHNECYSQYSCPCKGKKYPELKMDEPHHFEQQSFSLKPVFCHHCGSFIRPGHVQKCSYCAFTVHRRCASKVGNYCGCEEDVLAIYEKWRDTRNYQADNDYLYNEDLYTIYSNLDNTDQVGDAQSAIDRISKRYRPNITSGFDISHFRLIRSLGQGMNGSVYLVQYGRNYYAMKVLRKNLVLEGQDLAYVMLERDILIQSQSNPFIIQLMYAFQNAERLFFIMEVAKGGNFYRLLIKQAPRPFRYERIVFHTGEVACALQFLHSKRIVYRDLKPENVLVFEDGHVKLGDFGLCKKDIDQYPKAVTFCGTQEYIAYEIYRHCEYDENVDWWSLGVFIFELFTFVTPFYDEDDFQIEENVLHKEVYYPETMPIEAKKIISGLLERDPKNRLGNKLSPHGLLSQQSFFESPYTLDDIENRRIPPPWTPSSLTSFDPSGDELRLSDFEQKDKVLLASIPEKTFAGFSYVSAKSVTRF</sequence>
<dbReference type="SUPFAM" id="SSF56112">
    <property type="entry name" value="Protein kinase-like (PK-like)"/>
    <property type="match status" value="1"/>
</dbReference>
<name>A0A813P965_9BILA</name>
<dbReference type="PANTHER" id="PTHR24351">
    <property type="entry name" value="RIBOSOMAL PROTEIN S6 KINASE"/>
    <property type="match status" value="1"/>
</dbReference>
<evidence type="ECO:0000313" key="16">
    <source>
        <dbReference type="EMBL" id="CAF0749296.1"/>
    </source>
</evidence>
<evidence type="ECO:0000313" key="17">
    <source>
        <dbReference type="EMBL" id="CAF0862572.1"/>
    </source>
</evidence>
<evidence type="ECO:0000259" key="13">
    <source>
        <dbReference type="PROSITE" id="PS50011"/>
    </source>
</evidence>
<feature type="domain" description="Protein kinase" evidence="13">
    <location>
        <begin position="351"/>
        <end position="609"/>
    </location>
</feature>
<evidence type="ECO:0000256" key="11">
    <source>
        <dbReference type="ARBA" id="ARBA00022840"/>
    </source>
</evidence>
<dbReference type="SMART" id="SM00220">
    <property type="entry name" value="S_TKc"/>
    <property type="match status" value="1"/>
</dbReference>
<dbReference type="Pfam" id="PF00130">
    <property type="entry name" value="C1_1"/>
    <property type="match status" value="2"/>
</dbReference>
<dbReference type="PROSITE" id="PS50011">
    <property type="entry name" value="PROTEIN_KINASE_DOM"/>
    <property type="match status" value="1"/>
</dbReference>
<dbReference type="InterPro" id="IPR011009">
    <property type="entry name" value="Kinase-like_dom_sf"/>
</dbReference>
<dbReference type="CDD" id="cd05123">
    <property type="entry name" value="STKc_AGC"/>
    <property type="match status" value="1"/>
</dbReference>
<keyword evidence="4" id="KW-0597">Phosphoprotein</keyword>
<comment type="similarity">
    <text evidence="1">Belongs to the protein kinase superfamily. AGC Ser/Thr protein kinase family. PKC subfamily.</text>
</comment>
<dbReference type="PRINTS" id="PR00008">
    <property type="entry name" value="DAGPEDOMAIN"/>
</dbReference>
<keyword evidence="9" id="KW-0418">Kinase</keyword>
<dbReference type="EC" id="2.7.11.13" evidence="2"/>
<dbReference type="OrthoDB" id="9986661at2759"/>
<evidence type="ECO:0000256" key="10">
    <source>
        <dbReference type="ARBA" id="ARBA00022833"/>
    </source>
</evidence>
<comment type="caution">
    <text evidence="16">The sequence shown here is derived from an EMBL/GenBank/DDBJ whole genome shotgun (WGS) entry which is preliminary data.</text>
</comment>
<dbReference type="InterPro" id="IPR045270">
    <property type="entry name" value="STKc_AGC"/>
</dbReference>
<keyword evidence="18" id="KW-1185">Reference proteome</keyword>
<dbReference type="InterPro" id="IPR046349">
    <property type="entry name" value="C1-like_sf"/>
</dbReference>
<keyword evidence="5" id="KW-0808">Transferase</keyword>
<feature type="domain" description="Phorbol-ester/DAG-type" evidence="14">
    <location>
        <begin position="168"/>
        <end position="218"/>
    </location>
</feature>
<keyword evidence="11 12" id="KW-0067">ATP-binding</keyword>
<evidence type="ECO:0000256" key="1">
    <source>
        <dbReference type="ARBA" id="ARBA00005490"/>
    </source>
</evidence>
<proteinExistence type="inferred from homology"/>
<dbReference type="GO" id="GO:0008270">
    <property type="term" value="F:zinc ion binding"/>
    <property type="evidence" value="ECO:0007669"/>
    <property type="project" value="UniProtKB-KW"/>
</dbReference>
<evidence type="ECO:0000256" key="6">
    <source>
        <dbReference type="ARBA" id="ARBA00022723"/>
    </source>
</evidence>
<evidence type="ECO:0000259" key="14">
    <source>
        <dbReference type="PROSITE" id="PS50081"/>
    </source>
</evidence>
<feature type="domain" description="AGC-kinase C-terminal" evidence="15">
    <location>
        <begin position="611"/>
        <end position="677"/>
    </location>
</feature>
<dbReference type="PROSITE" id="PS50081">
    <property type="entry name" value="ZF_DAG_PE_2"/>
    <property type="match status" value="2"/>
</dbReference>
<dbReference type="GO" id="GO:0005524">
    <property type="term" value="F:ATP binding"/>
    <property type="evidence" value="ECO:0007669"/>
    <property type="project" value="UniProtKB-UniRule"/>
</dbReference>
<dbReference type="Gene3D" id="3.30.60.20">
    <property type="match status" value="2"/>
</dbReference>
<keyword evidence="6" id="KW-0479">Metal-binding</keyword>
<dbReference type="PROSITE" id="PS51285">
    <property type="entry name" value="AGC_KINASE_CTER"/>
    <property type="match status" value="1"/>
</dbReference>
<dbReference type="Pfam" id="PF00069">
    <property type="entry name" value="Pkinase"/>
    <property type="match status" value="1"/>
</dbReference>
<organism evidence="16 19">
    <name type="scientific">Adineta steineri</name>
    <dbReference type="NCBI Taxonomy" id="433720"/>
    <lineage>
        <taxon>Eukaryota</taxon>
        <taxon>Metazoa</taxon>
        <taxon>Spiralia</taxon>
        <taxon>Gnathifera</taxon>
        <taxon>Rotifera</taxon>
        <taxon>Eurotatoria</taxon>
        <taxon>Bdelloidea</taxon>
        <taxon>Adinetida</taxon>
        <taxon>Adinetidae</taxon>
        <taxon>Adineta</taxon>
    </lineage>
</organism>
<dbReference type="PROSITE" id="PS00108">
    <property type="entry name" value="PROTEIN_KINASE_ST"/>
    <property type="match status" value="1"/>
</dbReference>
<evidence type="ECO:0000256" key="12">
    <source>
        <dbReference type="PROSITE-ProRule" id="PRU10141"/>
    </source>
</evidence>
<feature type="domain" description="Phorbol-ester/DAG-type" evidence="14">
    <location>
        <begin position="231"/>
        <end position="280"/>
    </location>
</feature>
<dbReference type="GO" id="GO:0004697">
    <property type="term" value="F:diacylglycerol-dependent serine/threonine kinase activity"/>
    <property type="evidence" value="ECO:0007669"/>
    <property type="project" value="UniProtKB-EC"/>
</dbReference>
<dbReference type="InterPro" id="IPR020454">
    <property type="entry name" value="DAG/PE-bd"/>
</dbReference>
<dbReference type="EMBL" id="CAJNOI010000005">
    <property type="protein sequence ID" value="CAF0749296.1"/>
    <property type="molecule type" value="Genomic_DNA"/>
</dbReference>
<evidence type="ECO:0000256" key="7">
    <source>
        <dbReference type="ARBA" id="ARBA00022741"/>
    </source>
</evidence>
<dbReference type="Gene3D" id="3.30.200.20">
    <property type="entry name" value="Phosphorylase Kinase, domain 1"/>
    <property type="match status" value="1"/>
</dbReference>
<evidence type="ECO:0000256" key="9">
    <source>
        <dbReference type="ARBA" id="ARBA00022777"/>
    </source>
</evidence>
<keyword evidence="8" id="KW-0863">Zinc-finger</keyword>
<keyword evidence="10" id="KW-0862">Zinc</keyword>
<reference evidence="16" key="1">
    <citation type="submission" date="2021-02" db="EMBL/GenBank/DDBJ databases">
        <authorList>
            <person name="Nowell W R."/>
        </authorList>
    </citation>
    <scope>NUCLEOTIDE SEQUENCE</scope>
</reference>
<dbReference type="SUPFAM" id="SSF57889">
    <property type="entry name" value="Cysteine-rich domain"/>
    <property type="match status" value="2"/>
</dbReference>
<evidence type="ECO:0000256" key="5">
    <source>
        <dbReference type="ARBA" id="ARBA00022679"/>
    </source>
</evidence>
<dbReference type="InterPro" id="IPR000719">
    <property type="entry name" value="Prot_kinase_dom"/>
</dbReference>
<dbReference type="Proteomes" id="UP000663877">
    <property type="component" value="Unassembled WGS sequence"/>
</dbReference>
<evidence type="ECO:0000256" key="2">
    <source>
        <dbReference type="ARBA" id="ARBA00012429"/>
    </source>
</evidence>
<dbReference type="InterPro" id="IPR002219">
    <property type="entry name" value="PKC_DAG/PE"/>
</dbReference>
<accession>A0A813P965</accession>
<dbReference type="PROSITE" id="PS00479">
    <property type="entry name" value="ZF_DAG_PE_1"/>
    <property type="match status" value="1"/>
</dbReference>
<evidence type="ECO:0000313" key="18">
    <source>
        <dbReference type="Proteomes" id="UP000663832"/>
    </source>
</evidence>
<evidence type="ECO:0000256" key="3">
    <source>
        <dbReference type="ARBA" id="ARBA00022527"/>
    </source>
</evidence>
<keyword evidence="3" id="KW-0723">Serine/threonine-protein kinase</keyword>
<dbReference type="InterPro" id="IPR017441">
    <property type="entry name" value="Protein_kinase_ATP_BS"/>
</dbReference>
<dbReference type="SMART" id="SM00109">
    <property type="entry name" value="C1"/>
    <property type="match status" value="2"/>
</dbReference>
<feature type="binding site" evidence="12">
    <location>
        <position position="378"/>
    </location>
    <ligand>
        <name>ATP</name>
        <dbReference type="ChEBI" id="CHEBI:30616"/>
    </ligand>
</feature>
<dbReference type="AlphaFoldDB" id="A0A813P965"/>
<dbReference type="PROSITE" id="PS00107">
    <property type="entry name" value="PROTEIN_KINASE_ATP"/>
    <property type="match status" value="1"/>
</dbReference>